<organism evidence="1">
    <name type="scientific">viral metagenome</name>
    <dbReference type="NCBI Taxonomy" id="1070528"/>
    <lineage>
        <taxon>unclassified sequences</taxon>
        <taxon>metagenomes</taxon>
        <taxon>organismal metagenomes</taxon>
    </lineage>
</organism>
<sequence length="53" mass="6258">MCKYSFIQCYWQEIVLPGDLNVQIFVHSMLLARNCIAWRFECANIRSFNVTGK</sequence>
<name>A0A6C0CA90_9ZZZZ</name>
<dbReference type="AlphaFoldDB" id="A0A6C0CA90"/>
<accession>A0A6C0CA90</accession>
<dbReference type="EMBL" id="MN739358">
    <property type="protein sequence ID" value="QHT00720.1"/>
    <property type="molecule type" value="Genomic_DNA"/>
</dbReference>
<evidence type="ECO:0000313" key="1">
    <source>
        <dbReference type="EMBL" id="QHT00720.1"/>
    </source>
</evidence>
<proteinExistence type="predicted"/>
<reference evidence="1" key="1">
    <citation type="journal article" date="2020" name="Nature">
        <title>Giant virus diversity and host interactions through global metagenomics.</title>
        <authorList>
            <person name="Schulz F."/>
            <person name="Roux S."/>
            <person name="Paez-Espino D."/>
            <person name="Jungbluth S."/>
            <person name="Walsh D.A."/>
            <person name="Denef V.J."/>
            <person name="McMahon K.D."/>
            <person name="Konstantinidis K.T."/>
            <person name="Eloe-Fadrosh E.A."/>
            <person name="Kyrpides N.C."/>
            <person name="Woyke T."/>
        </authorList>
    </citation>
    <scope>NUCLEOTIDE SEQUENCE</scope>
    <source>
        <strain evidence="1">GVMAG-M-3300020192-26</strain>
    </source>
</reference>
<protein>
    <submittedName>
        <fullName evidence="1">Uncharacterized protein</fullName>
    </submittedName>
</protein>